<evidence type="ECO:0000256" key="9">
    <source>
        <dbReference type="ARBA" id="ARBA00022840"/>
    </source>
</evidence>
<dbReference type="SUPFAM" id="SSF52540">
    <property type="entry name" value="P-loop containing nucleoside triphosphate hydrolases"/>
    <property type="match status" value="4"/>
</dbReference>
<evidence type="ECO:0000259" key="17">
    <source>
        <dbReference type="SMART" id="SM00382"/>
    </source>
</evidence>
<dbReference type="GO" id="GO:0007097">
    <property type="term" value="P:nuclear migration"/>
    <property type="evidence" value="ECO:0007669"/>
    <property type="project" value="UniProtKB-ARBA"/>
</dbReference>
<dbReference type="Pfam" id="PF22597">
    <property type="entry name" value="DYN_lid"/>
    <property type="match status" value="1"/>
</dbReference>
<feature type="coiled-coil region" evidence="15">
    <location>
        <begin position="2032"/>
        <end position="2080"/>
    </location>
</feature>
<evidence type="ECO:0000256" key="16">
    <source>
        <dbReference type="SAM" id="MobiDB-lite"/>
    </source>
</evidence>
<dbReference type="InterPro" id="IPR027417">
    <property type="entry name" value="P-loop_NTPase"/>
</dbReference>
<dbReference type="FunFam" id="3.40.50.300:FF:000373">
    <property type="entry name" value="Cytoplasmic dynein heavy chain 2"/>
    <property type="match status" value="1"/>
</dbReference>
<dbReference type="InterPro" id="IPR035706">
    <property type="entry name" value="AAA_9"/>
</dbReference>
<dbReference type="SMART" id="SM00382">
    <property type="entry name" value="AAA"/>
    <property type="match status" value="4"/>
</dbReference>
<dbReference type="Gene3D" id="3.40.50.300">
    <property type="entry name" value="P-loop containing nucleotide triphosphate hydrolases"/>
    <property type="match status" value="5"/>
</dbReference>
<evidence type="ECO:0000256" key="1">
    <source>
        <dbReference type="ARBA" id="ARBA00004245"/>
    </source>
</evidence>
<dbReference type="PANTHER" id="PTHR46532">
    <property type="entry name" value="MALE FERTILITY FACTOR KL5"/>
    <property type="match status" value="1"/>
</dbReference>
<keyword evidence="7" id="KW-0677">Repeat</keyword>
<dbReference type="Gene3D" id="1.10.8.710">
    <property type="match status" value="1"/>
</dbReference>
<keyword evidence="10" id="KW-0243">Dynein</keyword>
<dbReference type="InterPro" id="IPR043157">
    <property type="entry name" value="Dynein_AAA1S"/>
</dbReference>
<evidence type="ECO:0000256" key="3">
    <source>
        <dbReference type="ARBA" id="ARBA00011655"/>
    </source>
</evidence>
<feature type="domain" description="AAA+ ATPase" evidence="17">
    <location>
        <begin position="1756"/>
        <end position="1922"/>
    </location>
</feature>
<evidence type="ECO:0000313" key="18">
    <source>
        <dbReference type="EMBL" id="KIK99905.1"/>
    </source>
</evidence>
<dbReference type="Gene3D" id="1.10.287.2620">
    <property type="match status" value="1"/>
</dbReference>
<dbReference type="FunFam" id="1.20.58.1120:FF:000013">
    <property type="entry name" value="Dynein heavy chain-like protein"/>
    <property type="match status" value="1"/>
</dbReference>
<dbReference type="InParanoid" id="A0A0D0ECT0"/>
<dbReference type="Gene3D" id="3.10.490.20">
    <property type="match status" value="1"/>
</dbReference>
<feature type="compositionally biased region" description="Low complexity" evidence="16">
    <location>
        <begin position="3181"/>
        <end position="3195"/>
    </location>
</feature>
<evidence type="ECO:0000256" key="13">
    <source>
        <dbReference type="ARBA" id="ARBA00023212"/>
    </source>
</evidence>
<dbReference type="GO" id="GO:0005524">
    <property type="term" value="F:ATP binding"/>
    <property type="evidence" value="ECO:0007669"/>
    <property type="project" value="UniProtKB-KW"/>
</dbReference>
<dbReference type="FunFam" id="1.10.287.2620:FF:000001">
    <property type="entry name" value="Cytoplasmic dynein heavy chain 1"/>
    <property type="match status" value="1"/>
</dbReference>
<keyword evidence="6" id="KW-0493">Microtubule</keyword>
<dbReference type="InterPro" id="IPR041466">
    <property type="entry name" value="Dynein_AAA5_ext"/>
</dbReference>
<dbReference type="Gene3D" id="1.10.8.720">
    <property type="entry name" value="Region D6 of dynein motor"/>
    <property type="match status" value="1"/>
</dbReference>
<evidence type="ECO:0000256" key="4">
    <source>
        <dbReference type="ARBA" id="ARBA00022197"/>
    </source>
</evidence>
<dbReference type="InterPro" id="IPR042219">
    <property type="entry name" value="AAA_lid_11_sf"/>
</dbReference>
<dbReference type="Gene3D" id="1.10.8.1220">
    <property type="match status" value="1"/>
</dbReference>
<dbReference type="GO" id="GO:0005858">
    <property type="term" value="C:axonemal dynein complex"/>
    <property type="evidence" value="ECO:0007669"/>
    <property type="project" value="TreeGrafter"/>
</dbReference>
<dbReference type="InterPro" id="IPR042222">
    <property type="entry name" value="Dynein_2_N"/>
</dbReference>
<dbReference type="PANTHER" id="PTHR46532:SF4">
    <property type="entry name" value="AAA+ ATPASE DOMAIN-CONTAINING PROTEIN"/>
    <property type="match status" value="1"/>
</dbReference>
<keyword evidence="12" id="KW-0505">Motor protein</keyword>
<dbReference type="Pfam" id="PF12781">
    <property type="entry name" value="AAA_9"/>
    <property type="match status" value="1"/>
</dbReference>
<name>A0A0D0ECT0_9AGAM</name>
<comment type="subcellular location">
    <subcellularLocation>
        <location evidence="1">Cytoplasm</location>
        <location evidence="1">Cytoskeleton</location>
    </subcellularLocation>
</comment>
<dbReference type="Gene3D" id="1.20.58.1120">
    <property type="match status" value="1"/>
</dbReference>
<keyword evidence="8" id="KW-0547">Nucleotide-binding</keyword>
<dbReference type="GO" id="GO:0051959">
    <property type="term" value="F:dynein light intermediate chain binding"/>
    <property type="evidence" value="ECO:0007669"/>
    <property type="project" value="InterPro"/>
</dbReference>
<reference evidence="19" key="2">
    <citation type="submission" date="2015-01" db="EMBL/GenBank/DDBJ databases">
        <title>Evolutionary Origins and Diversification of the Mycorrhizal Mutualists.</title>
        <authorList>
            <consortium name="DOE Joint Genome Institute"/>
            <consortium name="Mycorrhizal Genomics Consortium"/>
            <person name="Kohler A."/>
            <person name="Kuo A."/>
            <person name="Nagy L.G."/>
            <person name="Floudas D."/>
            <person name="Copeland A."/>
            <person name="Barry K.W."/>
            <person name="Cichocki N."/>
            <person name="Veneault-Fourrey C."/>
            <person name="LaButti K."/>
            <person name="Lindquist E.A."/>
            <person name="Lipzen A."/>
            <person name="Lundell T."/>
            <person name="Morin E."/>
            <person name="Murat C."/>
            <person name="Riley R."/>
            <person name="Ohm R."/>
            <person name="Sun H."/>
            <person name="Tunlid A."/>
            <person name="Henrissat B."/>
            <person name="Grigoriev I.V."/>
            <person name="Hibbett D.S."/>
            <person name="Martin F."/>
        </authorList>
    </citation>
    <scope>NUCLEOTIDE SEQUENCE [LARGE SCALE GENOMIC DNA]</scope>
    <source>
        <strain evidence="19">Ve08.2h10</strain>
    </source>
</reference>
<keyword evidence="19" id="KW-1185">Reference proteome</keyword>
<dbReference type="FunFam" id="1.20.140.100:FF:000002">
    <property type="entry name" value="Cytoplasmic dynein heavy chain 1"/>
    <property type="match status" value="1"/>
</dbReference>
<evidence type="ECO:0000256" key="5">
    <source>
        <dbReference type="ARBA" id="ARBA00022490"/>
    </source>
</evidence>
<feature type="domain" description="AAA+ ATPase" evidence="17">
    <location>
        <begin position="741"/>
        <end position="888"/>
    </location>
</feature>
<keyword evidence="11 15" id="KW-0175">Coiled coil</keyword>
<dbReference type="GO" id="GO:0072384">
    <property type="term" value="P:organelle transport along microtubule"/>
    <property type="evidence" value="ECO:0007669"/>
    <property type="project" value="UniProtKB-ARBA"/>
</dbReference>
<dbReference type="InterPro" id="IPR043160">
    <property type="entry name" value="Dynein_C_barrel"/>
</dbReference>
<dbReference type="GO" id="GO:0008569">
    <property type="term" value="F:minus-end-directed microtubule motor activity"/>
    <property type="evidence" value="ECO:0007669"/>
    <property type="project" value="InterPro"/>
</dbReference>
<accession>A0A0D0ECT0</accession>
<dbReference type="InterPro" id="IPR041658">
    <property type="entry name" value="AAA_lid_11"/>
</dbReference>
<sequence>MEVFSPSNSSTAAAVTFITFVQDLKRKTKTWGPMIELCANGEKTLERFRYQFPDDWLYSDQLRGEWSAYNEILKRKNDSIQEQLAGLQLKIVAEDKIVENKINDILSEWEQTRPVQGSMRADTAMNTINVFEGKLNRVQEEYDLVCRAKEALDLELTRHTRLEPVFEELKDLKAVWTALSGVWSQIGELREMSWTTVQPRKLRQQIDGLLSSTKDMPTRMRQYAAFEYVQDVLRGLLKSNSIISDLKSEALKDRHWKQLFKVLRLPSQISLPTMTLGHVYDLDLKKNENPIREVIVQAQGEMALEEYIKQVKEIWTNYTLDLVNYQNKCRLIKGWDDLFTKCSENLNSLTAMKLSPYYKVFEEEAGSWEEKLNRIHVLFDIWIDVQRQWVYLEGIFSGSADIKHLLPVESARFQNINAEFLTVMKRVYKSPFVIDVMNIQGIQKSLERLADLLNKIQKALGEYLERERSSFPRFYFVGDEDLLEIIGNSKDILRIMKHLKKMFAGISTIKLDDDLTQIQGMASREGEEVRFSDPILLKDYPKINDWLARLESMMRLSLADLLCDAVGELQSFYGAGSPLDMDPLMYWMEKYPAQLVTLAVQVAWTTSVESTLESGKLPEGPLETISQALDLLADIVLQELSPVTRRKCEHLITELVHQRDVTRALIQQRVMDAKTFTWLSQMRFYLERSAENPLERLTIRVADAMFPYGWEYLGVPDRLVQTPLTDRVYLTLTQALDSQLGGSPFGPAGTGKTESVKALGVQLGRFVLVFCCDETFDFQAMGRIFVGLCQVGAWGCFDEFNRLEERILSAVSQQVQSIQQGLAALVKNPNTEIELVGKTLKINKNIGIFITTNPNYAGRSTLPPNLTKLFRPMAMTRPDRELIAQVMLFSQGFRTAESLASKIVPFFNLCDEQLSPQPHYDFGLRALKAVLASAGILKRERLQSARSEDDDGASGLSDMISEQIILIQSVTETIVPKLVADDVPLLTSLLADVFPGTDYVPVDLEALREQILKVCAERRLVDGGRWIAKILQLYQIQKIQHGLMMVGPSGTGKTNAWQVLLASLERLDGIEGVPYVIDPKAIHKDALYGTLDPTTREWNDGLFTHILRKIVDDVRGESSKRHWIIFDGDVDPEWVENLNSVLDDNKLLTLPNGERLNLPPNVRIMFEVEHLRYATPATVSRCGMIWFSDDVIEPSMVYRHYLNTLSSLPLDADDEDVADMPGRRIDIHGTESPGSAHLTTQVQVANILERYFADGELVSSALEFAESIDHIMDFTTTRALHTLFSLLNKTTRNVIEYNIQHSDFPLPPEKVEQYVTKRLLVSIIWALSGDAKLDLRAEMGDFLRKQTGIDLPPMAAEASLIDFDVQITTGDWIAWQSKVPSIEIDAHAVTASDVVVPTMDTVRHEEVLYSWLSEHKPLMLCGPPGSGKTMTLFSALRKLPDMEVVGLNFSSATTPELILKTFEQYCEYRKTPNGVILAPVQIGRWLVVFCDEINLPAQDKYGTQRVISFLRQLVECGGYWRASDMAWVKLERIQFVGACNPPTDPGRVPLSHRFLRHAPLVMVDYPGEVSLKQIYGTYNRALLKVVPTLRAYAEPLTDAMVSFYLASQKRFTSDVQAHYVYSPRELTRWVRGIYEAIRPLEILSVEGLVRVWAHEALRLFQDRLVTEEEKQWTDEYIDLFAMEHFPTINRDESLSRPILFSNWTSKDYVPVEREALREYTKARLRVFYEEELDVPLVLFNDVLDHVLRIDRVFRQVQGHLLLIGVSGSGKTTLSRFVAWLNGLSIFQIKVSNKYTGDDFDDDLRTVLRRAGCKGEKICFIMDESNVLDSGFLERMNTLLANAEVPGLFEGDEHAALMTACKEGSQRDGLMLDSPEELYRWFTQQVAKNLHVVFTMNPPENGLASRAATSPALFNRCVLDWFGDWSDQAFYQVGMEFTHTLDLDLASYSPPTHFPIAYRELSMPPVHRTAVVNALVYVHMSMHQINQRISRRQGRYNYVTPRHYLDFINHYVRLYNEKRDELEEQQRHLHVGLDKLKDTVTQVEELRKSLATKRSQLQAKDAEANEKLKRMVADQQEAEQKKAASIEIQAALVEQDKNIAQRRAVVMADLADAEPAVLEAQAAVSSIKRQHLQEVRSMANPPEAVKLAMESVCTILGHKIDGWRTVQGIIRRDDFIQRIVNFDTNNQMTKSLREVMKRDFLSRPSFNFETVQRASKACGPLVKWVLAQVRFSEILDKVEPLRNEVQSLETQAETTKKQAAQIITIVAELEAKIAKYKEEYALLISETQAIKSEMERVQSKVDRSMKLLESLSSEKGRWEAGSRTFDAEMSTIVGDVLLSAAFLAYGGFFDQHYREVMWQDWSNHLLEASIKFKPELSLTEYLSTADDRLSWQSKSLPADNLTTENAIMLKRFNRYPLIIDPTGQATAFLLNEYKERKITVTSFLDEAFLKVLESALRFGNPILIQDVEHLDPILNAVLNKEIRRTGGRVLIRIGNQDIDFSPAFTMFLSTRDPSVDFSPDICSRVTFVNFTMTRSSLQSQSLDQVLKVERPDTERKRTDLMKAQGEFRLRLRTLEKLLLQALNESTGNILDDDKVIGTLETLKREAAEITRKVEETDIVMKEVEQVTAEYLSLAQACSSVFFILEQLNLVNHFYQFSLQFFLDIFDYVLHHNPNLKNVTDYHKRREILVNDLFLIVYKRTSRALLHRDYVMLAVLLAQVKLRGVEDISDELEFLLESGQGIVGVPNASSGERPASSVLSSDQMMHLEDYAKQGLFKPVLNHIVERPDEWIPFLQSVNPETIVPLPWEPTTPAAEALRSMLIVKCLRPDRLLQSSALFVQTVFQNNLSSELDLGAMVANEVPATTPLALVSVTGYDASYRVENLIQTIGARSSSVAMGSQEGFTLADQAIATASRQGTWVLLKNVHLAPTWLGQLEKKLQTLNPHRNFRLFLTMEANPSIPVNILRRSRIIMNEPPPGVKANLLDSLGSISPHRLTQGPAEKIRLYFLLAWFHAVVQERLRYVPLGWSKTYDFNDSDMSSAFGIIDTWLNAVAKGRANVNPATIPWDALRTLIKQSVYGGRVDSDFDQRILDAFVDKLFTPAAYNVDFDLVPSVNGGQVLEAPDGTKLEHFLSWVQGLPDREPPSWLSLPPTAERVIAVAQGNELLSKLRKMRTLADDEDDVSSTSGPSKSQTSQQPAWMRNLHDRCCEWLTQLPLSLNTLPKQSSDNPDPLYRLFFREGSIGRKLLDQVRRDLADVVKVCDGELKQTNHLRSLMSSLTKGTIPTHWRRYKVPKAMSVSEWIPDLSRRLAQLDGITTMQQSLSNVEVWLGGLFFPEAYITATRQAVAHRKRWSLETLSLRLDIGHMSNPGAFIVDGLTLEGAGWDAEAGELVLNNGETVHLNASQIRWVQDDEDTDGRQGNLVTLPVYLNGDRSDVMFTVDLPFDGSSASLVAMRAVCLNARS</sequence>
<dbReference type="FunFam" id="1.10.472.130:FF:000002">
    <property type="entry name" value="Cytoplasmic dynein heavy chain 1"/>
    <property type="match status" value="1"/>
</dbReference>
<dbReference type="FunFam" id="3.40.50.300:FF:000517">
    <property type="entry name" value="Cytoplasmic dynein heavy chain 1"/>
    <property type="match status" value="1"/>
</dbReference>
<dbReference type="Pfam" id="PF12774">
    <property type="entry name" value="AAA_6"/>
    <property type="match status" value="1"/>
</dbReference>
<dbReference type="FunFam" id="3.40.50.300:FF:000071">
    <property type="entry name" value="Cytoplasmic dynein heavy chain 1"/>
    <property type="match status" value="1"/>
</dbReference>
<protein>
    <recommendedName>
        <fullName evidence="4">Dynein heavy chain, cytoplasmic</fullName>
    </recommendedName>
    <alternativeName>
        <fullName evidence="14">Dynein heavy chain, cytosolic</fullName>
    </alternativeName>
</protein>
<dbReference type="InterPro" id="IPR041228">
    <property type="entry name" value="Dynein_C"/>
</dbReference>
<dbReference type="Gene3D" id="1.10.472.130">
    <property type="match status" value="1"/>
</dbReference>
<evidence type="ECO:0000313" key="19">
    <source>
        <dbReference type="Proteomes" id="UP000054538"/>
    </source>
</evidence>
<dbReference type="InterPro" id="IPR003593">
    <property type="entry name" value="AAA+_ATPase"/>
</dbReference>
<dbReference type="Pfam" id="PF18199">
    <property type="entry name" value="Dynein_C"/>
    <property type="match status" value="1"/>
</dbReference>
<dbReference type="Proteomes" id="UP000054538">
    <property type="component" value="Unassembled WGS sequence"/>
</dbReference>
<dbReference type="FunFam" id="3.10.490.20:FF:000004">
    <property type="entry name" value="Cytoplasmic dynein heavy chain 2"/>
    <property type="match status" value="1"/>
</dbReference>
<dbReference type="EMBL" id="KN824847">
    <property type="protein sequence ID" value="KIK99905.1"/>
    <property type="molecule type" value="Genomic_DNA"/>
</dbReference>
<dbReference type="InterPro" id="IPR013602">
    <property type="entry name" value="Dynein_heavy_linker"/>
</dbReference>
<comment type="similarity">
    <text evidence="2">Belongs to the dynein heavy chain family.</text>
</comment>
<evidence type="ECO:0000256" key="8">
    <source>
        <dbReference type="ARBA" id="ARBA00022741"/>
    </source>
</evidence>
<proteinExistence type="inferred from homology"/>
<dbReference type="Gene3D" id="1.20.140.100">
    <property type="entry name" value="Dynein heavy chain, N-terminal domain 2"/>
    <property type="match status" value="1"/>
</dbReference>
<feature type="coiled-coil region" evidence="15">
    <location>
        <begin position="439"/>
        <end position="466"/>
    </location>
</feature>
<dbReference type="Pfam" id="PF08393">
    <property type="entry name" value="DHC_N2"/>
    <property type="match status" value="1"/>
</dbReference>
<dbReference type="Pfam" id="PF03028">
    <property type="entry name" value="Dynein_heavy"/>
    <property type="match status" value="1"/>
</dbReference>
<dbReference type="FunFam" id="1.10.8.1220:FF:000002">
    <property type="entry name" value="cytoplasmic dynein 1 heavy chain 1-like"/>
    <property type="match status" value="1"/>
</dbReference>
<dbReference type="FunFam" id="1.20.1270.280:FF:000004">
    <property type="entry name" value="Cytoplasmic dynein heavy chain 2"/>
    <property type="match status" value="1"/>
</dbReference>
<dbReference type="InterPro" id="IPR004273">
    <property type="entry name" value="Dynein_heavy_D6_P-loop"/>
</dbReference>
<dbReference type="FunFam" id="1.20.920.30:FF:000001">
    <property type="entry name" value="Cytoplasmic dynein heavy chain 1"/>
    <property type="match status" value="1"/>
</dbReference>
<evidence type="ECO:0000256" key="10">
    <source>
        <dbReference type="ARBA" id="ARBA00023017"/>
    </source>
</evidence>
<keyword evidence="9" id="KW-0067">ATP-binding</keyword>
<dbReference type="FunFam" id="1.10.8.720:FF:000003">
    <property type="entry name" value="Cytoplasmic dynein heavy chain 2"/>
    <property type="match status" value="1"/>
</dbReference>
<evidence type="ECO:0000256" key="14">
    <source>
        <dbReference type="ARBA" id="ARBA00033439"/>
    </source>
</evidence>
<feature type="coiled-coil region" evidence="15">
    <location>
        <begin position="2237"/>
        <end position="2313"/>
    </location>
</feature>
<keyword evidence="13" id="KW-0206">Cytoskeleton</keyword>
<dbReference type="Pfam" id="PF12775">
    <property type="entry name" value="AAA_7"/>
    <property type="match status" value="1"/>
</dbReference>
<dbReference type="InterPro" id="IPR054354">
    <property type="entry name" value="DYNC2H1-like_lid"/>
</dbReference>
<gene>
    <name evidence="18" type="ORF">PAXRUDRAFT_822272</name>
</gene>
<dbReference type="FunFam" id="3.40.50.300:FF:000122">
    <property type="entry name" value="Cytoplasmic dynein 1 heavy chain"/>
    <property type="match status" value="1"/>
</dbReference>
<evidence type="ECO:0000256" key="7">
    <source>
        <dbReference type="ARBA" id="ARBA00022737"/>
    </source>
</evidence>
<dbReference type="Gene3D" id="6.10.140.1060">
    <property type="match status" value="1"/>
</dbReference>
<dbReference type="GO" id="GO:0005874">
    <property type="term" value="C:microtubule"/>
    <property type="evidence" value="ECO:0007669"/>
    <property type="project" value="UniProtKB-KW"/>
</dbReference>
<evidence type="ECO:0000256" key="2">
    <source>
        <dbReference type="ARBA" id="ARBA00008887"/>
    </source>
</evidence>
<dbReference type="STRING" id="930991.A0A0D0ECT0"/>
<evidence type="ECO:0000256" key="15">
    <source>
        <dbReference type="SAM" id="Coils"/>
    </source>
</evidence>
<dbReference type="Pfam" id="PF12777">
    <property type="entry name" value="MT"/>
    <property type="match status" value="1"/>
</dbReference>
<dbReference type="InterPro" id="IPR026983">
    <property type="entry name" value="DHC"/>
</dbReference>
<dbReference type="FunFam" id="3.20.180.20:FF:000002">
    <property type="entry name" value="Cytoplasmic dynein heavy chain 1"/>
    <property type="match status" value="1"/>
</dbReference>
<feature type="domain" description="AAA+ ATPase" evidence="17">
    <location>
        <begin position="1039"/>
        <end position="1353"/>
    </location>
</feature>
<dbReference type="Pfam" id="PF12780">
    <property type="entry name" value="AAA_8"/>
    <property type="match status" value="1"/>
</dbReference>
<dbReference type="GO" id="GO:0045505">
    <property type="term" value="F:dynein intermediate chain binding"/>
    <property type="evidence" value="ECO:0007669"/>
    <property type="project" value="InterPro"/>
</dbReference>
<dbReference type="Gene3D" id="1.20.920.20">
    <property type="match status" value="2"/>
</dbReference>
<dbReference type="InterPro" id="IPR024743">
    <property type="entry name" value="Dynein_HC_stalk"/>
</dbReference>
<dbReference type="HOGENOM" id="CLU_000038_0_3_1"/>
<evidence type="ECO:0000256" key="11">
    <source>
        <dbReference type="ARBA" id="ARBA00023054"/>
    </source>
</evidence>
<evidence type="ECO:0000256" key="6">
    <source>
        <dbReference type="ARBA" id="ARBA00022701"/>
    </source>
</evidence>
<dbReference type="Gene3D" id="3.20.180.20">
    <property type="entry name" value="Dynein heavy chain, N-terminal domain 2"/>
    <property type="match status" value="1"/>
</dbReference>
<dbReference type="InterPro" id="IPR042228">
    <property type="entry name" value="Dynein_linker_3"/>
</dbReference>
<keyword evidence="5" id="KW-0963">Cytoplasm</keyword>
<dbReference type="InterPro" id="IPR035699">
    <property type="entry name" value="AAA_6"/>
</dbReference>
<dbReference type="FunFam" id="1.20.920.20:FF:000002">
    <property type="entry name" value="Cytoplasmic dynein 1 heavy chain"/>
    <property type="match status" value="1"/>
</dbReference>
<evidence type="ECO:0000256" key="12">
    <source>
        <dbReference type="ARBA" id="ARBA00023175"/>
    </source>
</evidence>
<dbReference type="Pfam" id="PF18198">
    <property type="entry name" value="AAA_lid_11"/>
    <property type="match status" value="1"/>
</dbReference>
<dbReference type="OrthoDB" id="447173at2759"/>
<organism evidence="18 19">
    <name type="scientific">Paxillus rubicundulus Ve08.2h10</name>
    <dbReference type="NCBI Taxonomy" id="930991"/>
    <lineage>
        <taxon>Eukaryota</taxon>
        <taxon>Fungi</taxon>
        <taxon>Dikarya</taxon>
        <taxon>Basidiomycota</taxon>
        <taxon>Agaricomycotina</taxon>
        <taxon>Agaricomycetes</taxon>
        <taxon>Agaricomycetidae</taxon>
        <taxon>Boletales</taxon>
        <taxon>Paxilineae</taxon>
        <taxon>Paxillaceae</taxon>
        <taxon>Paxillus</taxon>
    </lineage>
</organism>
<dbReference type="Gene3D" id="1.20.920.30">
    <property type="match status" value="1"/>
</dbReference>
<dbReference type="Pfam" id="PF17852">
    <property type="entry name" value="Dynein_AAA_lid"/>
    <property type="match status" value="1"/>
</dbReference>
<feature type="region of interest" description="Disordered" evidence="16">
    <location>
        <begin position="3174"/>
        <end position="3196"/>
    </location>
</feature>
<feature type="domain" description="AAA+ ATPase" evidence="17">
    <location>
        <begin position="1414"/>
        <end position="1564"/>
    </location>
</feature>
<dbReference type="FunFam" id="1.10.8.710:FF:000005">
    <property type="entry name" value="Cytoplasmic dynein heavy chain 1"/>
    <property type="match status" value="1"/>
</dbReference>
<dbReference type="Gene3D" id="1.20.1270.280">
    <property type="match status" value="1"/>
</dbReference>
<dbReference type="FunCoup" id="A0A0D0ECT0">
    <property type="interactions" value="404"/>
</dbReference>
<dbReference type="InterPro" id="IPR024317">
    <property type="entry name" value="Dynein_heavy_chain_D4_dom"/>
</dbReference>
<comment type="subunit">
    <text evidence="3">Consists of at least two heavy chains and a number of intermediate and light chains.</text>
</comment>
<reference evidence="18 19" key="1">
    <citation type="submission" date="2014-04" db="EMBL/GenBank/DDBJ databases">
        <authorList>
            <consortium name="DOE Joint Genome Institute"/>
            <person name="Kuo A."/>
            <person name="Kohler A."/>
            <person name="Jargeat P."/>
            <person name="Nagy L.G."/>
            <person name="Floudas D."/>
            <person name="Copeland A."/>
            <person name="Barry K.W."/>
            <person name="Cichocki N."/>
            <person name="Veneault-Fourrey C."/>
            <person name="LaButti K."/>
            <person name="Lindquist E.A."/>
            <person name="Lipzen A."/>
            <person name="Lundell T."/>
            <person name="Morin E."/>
            <person name="Murat C."/>
            <person name="Sun H."/>
            <person name="Tunlid A."/>
            <person name="Henrissat B."/>
            <person name="Grigoriev I.V."/>
            <person name="Hibbett D.S."/>
            <person name="Martin F."/>
            <person name="Nordberg H.P."/>
            <person name="Cantor M.N."/>
            <person name="Hua S.X."/>
        </authorList>
    </citation>
    <scope>NUCLEOTIDE SEQUENCE [LARGE SCALE GENOMIC DNA]</scope>
    <source>
        <strain evidence="18 19">Ve08.2h10</strain>
    </source>
</reference>
<dbReference type="CDD" id="cd00009">
    <property type="entry name" value="AAA"/>
    <property type="match status" value="2"/>
</dbReference>